<accession>A0AA40KT45</accession>
<keyword evidence="3" id="KW-1185">Reference proteome</keyword>
<evidence type="ECO:0000256" key="1">
    <source>
        <dbReference type="SAM" id="MobiDB-lite"/>
    </source>
</evidence>
<evidence type="ECO:0000313" key="2">
    <source>
        <dbReference type="EMBL" id="KAK1131790.1"/>
    </source>
</evidence>
<dbReference type="Proteomes" id="UP001177670">
    <property type="component" value="Unassembled WGS sequence"/>
</dbReference>
<reference evidence="2" key="1">
    <citation type="submission" date="2021-10" db="EMBL/GenBank/DDBJ databases">
        <title>Melipona bicolor Genome sequencing and assembly.</title>
        <authorList>
            <person name="Araujo N.S."/>
            <person name="Arias M.C."/>
        </authorList>
    </citation>
    <scope>NUCLEOTIDE SEQUENCE</scope>
    <source>
        <strain evidence="2">USP_2M_L1-L4_2017</strain>
        <tissue evidence="2">Whole body</tissue>
    </source>
</reference>
<feature type="region of interest" description="Disordered" evidence="1">
    <location>
        <begin position="1"/>
        <end position="66"/>
    </location>
</feature>
<dbReference type="AlphaFoldDB" id="A0AA40KT45"/>
<sequence length="66" mass="7160">MSREDAAGIETVVRARVGESQARSNARQESAGGQIRGEPKKPNVPNGHKKSKHSPTVVSNARRVQR</sequence>
<evidence type="ECO:0000313" key="3">
    <source>
        <dbReference type="Proteomes" id="UP001177670"/>
    </source>
</evidence>
<proteinExistence type="predicted"/>
<comment type="caution">
    <text evidence="2">The sequence shown here is derived from an EMBL/GenBank/DDBJ whole genome shotgun (WGS) entry which is preliminary data.</text>
</comment>
<organism evidence="2 3">
    <name type="scientific">Melipona bicolor</name>
    <dbReference type="NCBI Taxonomy" id="60889"/>
    <lineage>
        <taxon>Eukaryota</taxon>
        <taxon>Metazoa</taxon>
        <taxon>Ecdysozoa</taxon>
        <taxon>Arthropoda</taxon>
        <taxon>Hexapoda</taxon>
        <taxon>Insecta</taxon>
        <taxon>Pterygota</taxon>
        <taxon>Neoptera</taxon>
        <taxon>Endopterygota</taxon>
        <taxon>Hymenoptera</taxon>
        <taxon>Apocrita</taxon>
        <taxon>Aculeata</taxon>
        <taxon>Apoidea</taxon>
        <taxon>Anthophila</taxon>
        <taxon>Apidae</taxon>
        <taxon>Melipona</taxon>
    </lineage>
</organism>
<protein>
    <submittedName>
        <fullName evidence="2">Uncharacterized protein</fullName>
    </submittedName>
</protein>
<gene>
    <name evidence="2" type="ORF">K0M31_015949</name>
</gene>
<dbReference type="EMBL" id="JAHYIQ010000005">
    <property type="protein sequence ID" value="KAK1131790.1"/>
    <property type="molecule type" value="Genomic_DNA"/>
</dbReference>
<name>A0AA40KT45_9HYME</name>